<organism evidence="1 3">
    <name type="scientific">Enterococcus gilvus ATCC BAA-350</name>
    <dbReference type="NCBI Taxonomy" id="1158614"/>
    <lineage>
        <taxon>Bacteria</taxon>
        <taxon>Bacillati</taxon>
        <taxon>Bacillota</taxon>
        <taxon>Bacilli</taxon>
        <taxon>Lactobacillales</taxon>
        <taxon>Enterococcaceae</taxon>
        <taxon>Enterococcus</taxon>
    </lineage>
</organism>
<evidence type="ECO:0000313" key="4">
    <source>
        <dbReference type="Proteomes" id="UP000014160"/>
    </source>
</evidence>
<dbReference type="PATRIC" id="fig|1158614.3.peg.1787"/>
<evidence type="ECO:0000313" key="2">
    <source>
        <dbReference type="EMBL" id="EOW82870.1"/>
    </source>
</evidence>
<dbReference type="RefSeq" id="WP_010780184.1">
    <property type="nucleotide sequence ID" value="NZ_ASWH01000001.1"/>
</dbReference>
<reference evidence="1 3" key="1">
    <citation type="submission" date="2013-02" db="EMBL/GenBank/DDBJ databases">
        <title>The Genome Sequence of Enterococcus gilvus ATCC BAA-350.</title>
        <authorList>
            <consortium name="The Broad Institute Genome Sequencing Platform"/>
            <consortium name="The Broad Institute Genome Sequencing Center for Infectious Disease"/>
            <person name="Earl A.M."/>
            <person name="Gilmore M.S."/>
            <person name="Lebreton F."/>
            <person name="Walker B."/>
            <person name="Young S.K."/>
            <person name="Zeng Q."/>
            <person name="Gargeya S."/>
            <person name="Fitzgerald M."/>
            <person name="Haas B."/>
            <person name="Abouelleil A."/>
            <person name="Alvarado L."/>
            <person name="Arachchi H.M."/>
            <person name="Berlin A.M."/>
            <person name="Chapman S.B."/>
            <person name="Dewar J."/>
            <person name="Goldberg J."/>
            <person name="Griggs A."/>
            <person name="Gujja S."/>
            <person name="Hansen M."/>
            <person name="Howarth C."/>
            <person name="Imamovic A."/>
            <person name="Larimer J."/>
            <person name="McCowan C."/>
            <person name="Murphy C."/>
            <person name="Neiman D."/>
            <person name="Pearson M."/>
            <person name="Priest M."/>
            <person name="Roberts A."/>
            <person name="Saif S."/>
            <person name="Shea T."/>
            <person name="Sisk P."/>
            <person name="Sykes S."/>
            <person name="Wortman J."/>
            <person name="Nusbaum C."/>
            <person name="Birren B."/>
        </authorList>
    </citation>
    <scope>NUCLEOTIDE SEQUENCE [LARGE SCALE GENOMIC DNA]</scope>
    <source>
        <strain evidence="1 3">ATCC BAA-350</strain>
    </source>
</reference>
<dbReference type="OrthoDB" id="2194814at2"/>
<comment type="caution">
    <text evidence="1">The sequence shown here is derived from an EMBL/GenBank/DDBJ whole genome shotgun (WGS) entry which is preliminary data.</text>
</comment>
<dbReference type="eggNOG" id="ENOG5032KRR">
    <property type="taxonomic scope" value="Bacteria"/>
</dbReference>
<dbReference type="HOGENOM" id="CLU_160576_0_0_9"/>
<name>R2VIV3_9ENTE</name>
<dbReference type="Proteomes" id="UP000013750">
    <property type="component" value="Unassembled WGS sequence"/>
</dbReference>
<evidence type="ECO:0000313" key="1">
    <source>
        <dbReference type="EMBL" id="EOI57556.1"/>
    </source>
</evidence>
<sequence length="127" mass="14983">MPENQLTPQQLFSLSRKTLEKRTADFYQESHDEKATIKLLIALQVLDELGESDFAFFLKDLVRHLFMRTKTTRALRRYAVYFKDYFEKEEWRLLSLRLLAIKTVLTEKLQGLYTQFVKEPLAGFAGS</sequence>
<gene>
    <name evidence="2" type="ORF">I592_02191</name>
    <name evidence="1" type="ORF">UKC_01776</name>
</gene>
<dbReference type="AlphaFoldDB" id="R2VIV3"/>
<dbReference type="EMBL" id="ASWH01000001">
    <property type="protein sequence ID" value="EOW82870.1"/>
    <property type="molecule type" value="Genomic_DNA"/>
</dbReference>
<dbReference type="Proteomes" id="UP000014160">
    <property type="component" value="Unassembled WGS sequence"/>
</dbReference>
<keyword evidence="4" id="KW-1185">Reference proteome</keyword>
<accession>R2VIV3</accession>
<proteinExistence type="predicted"/>
<evidence type="ECO:0000313" key="3">
    <source>
        <dbReference type="Proteomes" id="UP000013750"/>
    </source>
</evidence>
<dbReference type="EMBL" id="AJDQ01000006">
    <property type="protein sequence ID" value="EOI57556.1"/>
    <property type="molecule type" value="Genomic_DNA"/>
</dbReference>
<reference evidence="2 4" key="2">
    <citation type="submission" date="2013-03" db="EMBL/GenBank/DDBJ databases">
        <title>The Genome Sequence of Enterococcus gilvus ATCC BAA-350 (PacBio/Illumina hybrid assembly).</title>
        <authorList>
            <consortium name="The Broad Institute Genomics Platform"/>
            <consortium name="The Broad Institute Genome Sequencing Center for Infectious Disease"/>
            <person name="Earl A."/>
            <person name="Russ C."/>
            <person name="Gilmore M."/>
            <person name="Surin D."/>
            <person name="Walker B."/>
            <person name="Young S."/>
            <person name="Zeng Q."/>
            <person name="Gargeya S."/>
            <person name="Fitzgerald M."/>
            <person name="Haas B."/>
            <person name="Abouelleil A."/>
            <person name="Allen A.W."/>
            <person name="Alvarado L."/>
            <person name="Arachchi H.M."/>
            <person name="Berlin A.M."/>
            <person name="Chapman S.B."/>
            <person name="Gainer-Dewar J."/>
            <person name="Goldberg J."/>
            <person name="Griggs A."/>
            <person name="Gujja S."/>
            <person name="Hansen M."/>
            <person name="Howarth C."/>
            <person name="Imamovic A."/>
            <person name="Ireland A."/>
            <person name="Larimer J."/>
            <person name="McCowan C."/>
            <person name="Murphy C."/>
            <person name="Pearson M."/>
            <person name="Poon T.W."/>
            <person name="Priest M."/>
            <person name="Roberts A."/>
            <person name="Saif S."/>
            <person name="Shea T."/>
            <person name="Sisk P."/>
            <person name="Sykes S."/>
            <person name="Wortman J."/>
            <person name="Nusbaum C."/>
            <person name="Birren B."/>
        </authorList>
    </citation>
    <scope>NUCLEOTIDE SEQUENCE [LARGE SCALE GENOMIC DNA]</scope>
    <source>
        <strain evidence="2 4">ATCC BAA-350</strain>
    </source>
</reference>
<protein>
    <submittedName>
        <fullName evidence="1">Uncharacterized protein</fullName>
    </submittedName>
</protein>